<keyword evidence="1 2" id="KW-0479">Metal-binding</keyword>
<dbReference type="EMBL" id="AMQN01000214">
    <property type="status" value="NOT_ANNOTATED_CDS"/>
    <property type="molecule type" value="Genomic_DNA"/>
</dbReference>
<reference evidence="5" key="1">
    <citation type="submission" date="2012-12" db="EMBL/GenBank/DDBJ databases">
        <authorList>
            <person name="Hellsten U."/>
            <person name="Grimwood J."/>
            <person name="Chapman J.A."/>
            <person name="Shapiro H."/>
            <person name="Aerts A."/>
            <person name="Otillar R.P."/>
            <person name="Terry A.Y."/>
            <person name="Boore J.L."/>
            <person name="Simakov O."/>
            <person name="Marletaz F."/>
            <person name="Cho S.-J."/>
            <person name="Edsinger-Gonzales E."/>
            <person name="Havlak P."/>
            <person name="Kuo D.-H."/>
            <person name="Larsson T."/>
            <person name="Lv J."/>
            <person name="Arendt D."/>
            <person name="Savage R."/>
            <person name="Osoegawa K."/>
            <person name="de Jong P."/>
            <person name="Lindberg D.R."/>
            <person name="Seaver E.C."/>
            <person name="Weisblat D.A."/>
            <person name="Putnam N.H."/>
            <person name="Grigoriev I.V."/>
            <person name="Rokhsar D.S."/>
        </authorList>
    </citation>
    <scope>NUCLEOTIDE SEQUENCE</scope>
    <source>
        <strain evidence="5">I ESC-2004</strain>
    </source>
</reference>
<evidence type="ECO:0000256" key="1">
    <source>
        <dbReference type="PROSITE-ProRule" id="PRU01211"/>
    </source>
</evidence>
<proteinExistence type="predicted"/>
<dbReference type="CDD" id="cd04280">
    <property type="entry name" value="ZnMc_astacin_like"/>
    <property type="match status" value="1"/>
</dbReference>
<dbReference type="InterPro" id="IPR034035">
    <property type="entry name" value="Astacin-like_dom"/>
</dbReference>
<dbReference type="EC" id="3.4.24.-" evidence="2"/>
<dbReference type="PROSITE" id="PS51864">
    <property type="entry name" value="ASTACIN"/>
    <property type="match status" value="1"/>
</dbReference>
<dbReference type="Proteomes" id="UP000014760">
    <property type="component" value="Unassembled WGS sequence"/>
</dbReference>
<dbReference type="InterPro" id="IPR006026">
    <property type="entry name" value="Peptidase_Metallo"/>
</dbReference>
<dbReference type="SMART" id="SM00235">
    <property type="entry name" value="ZnMc"/>
    <property type="match status" value="1"/>
</dbReference>
<dbReference type="GO" id="GO:0008270">
    <property type="term" value="F:zinc ion binding"/>
    <property type="evidence" value="ECO:0007669"/>
    <property type="project" value="UniProtKB-UniRule"/>
</dbReference>
<sequence>MELFIKWLNVPGRFEFFEGDIVLKSAARTKRAIIRPISKLWKFGIVPYVLDSSLTTSAKRYIGAAIRSFERKTCIRFIPKSKEHVDYIMFINQPGCWSYVGKQGGEQHVSLGAGCDNFGTVLHETAHALGFWHEQSRPDRDTFVKLIKKNIPSRFLSQFGKRDSEESSTRGYAYDYDSIMHYGERYFSSNNRATLKVSAL</sequence>
<dbReference type="GO" id="GO:0006508">
    <property type="term" value="P:proteolysis"/>
    <property type="evidence" value="ECO:0007669"/>
    <property type="project" value="UniProtKB-KW"/>
</dbReference>
<dbReference type="Gene3D" id="3.40.390.10">
    <property type="entry name" value="Collagenase (Catalytic Domain)"/>
    <property type="match status" value="1"/>
</dbReference>
<keyword evidence="1 2" id="KW-0378">Hydrolase</keyword>
<organism evidence="4 5">
    <name type="scientific">Capitella teleta</name>
    <name type="common">Polychaete worm</name>
    <dbReference type="NCBI Taxonomy" id="283909"/>
    <lineage>
        <taxon>Eukaryota</taxon>
        <taxon>Metazoa</taxon>
        <taxon>Spiralia</taxon>
        <taxon>Lophotrochozoa</taxon>
        <taxon>Annelida</taxon>
        <taxon>Polychaeta</taxon>
        <taxon>Sedentaria</taxon>
        <taxon>Scolecida</taxon>
        <taxon>Capitellidae</taxon>
        <taxon>Capitella</taxon>
    </lineage>
</organism>
<keyword evidence="5" id="KW-1185">Reference proteome</keyword>
<evidence type="ECO:0000313" key="5">
    <source>
        <dbReference type="Proteomes" id="UP000014760"/>
    </source>
</evidence>
<reference evidence="5" key="2">
    <citation type="journal article" date="2013" name="Nature">
        <title>Insights into bilaterian evolution from three spiralian genomes.</title>
        <authorList>
            <person name="Simakov O."/>
            <person name="Marletaz F."/>
            <person name="Cho S.J."/>
            <person name="Edsinger-Gonzales E."/>
            <person name="Havlak P."/>
            <person name="Hellsten U."/>
            <person name="Kuo D.H."/>
            <person name="Larsson T."/>
            <person name="Lv J."/>
            <person name="Arendt D."/>
            <person name="Savage R."/>
            <person name="Osoegawa K."/>
            <person name="de Jong P."/>
            <person name="Grimwood J."/>
            <person name="Chapman J.A."/>
            <person name="Shapiro H."/>
            <person name="Aerts A."/>
            <person name="Otillar R.P."/>
            <person name="Terry A.Y."/>
            <person name="Boore J.L."/>
            <person name="Grigoriev I.V."/>
            <person name="Lindberg D.R."/>
            <person name="Seaver E.C."/>
            <person name="Weisblat D.A."/>
            <person name="Putnam N.H."/>
            <person name="Rokhsar D.S."/>
        </authorList>
    </citation>
    <scope>NUCLEOTIDE SEQUENCE</scope>
    <source>
        <strain evidence="5">I ESC-2004</strain>
    </source>
</reference>
<evidence type="ECO:0000256" key="2">
    <source>
        <dbReference type="RuleBase" id="RU361183"/>
    </source>
</evidence>
<dbReference type="PANTHER" id="PTHR10127">
    <property type="entry name" value="DISCOIDIN, CUB, EGF, LAMININ , AND ZINC METALLOPROTEASE DOMAIN CONTAINING"/>
    <property type="match status" value="1"/>
</dbReference>
<comment type="cofactor">
    <cofactor evidence="1 2">
        <name>Zn(2+)</name>
        <dbReference type="ChEBI" id="CHEBI:29105"/>
    </cofactor>
    <text evidence="1 2">Binds 1 zinc ion per subunit.</text>
</comment>
<dbReference type="PANTHER" id="PTHR10127:SF775">
    <property type="entry name" value="METALLOENDOPEPTIDASE"/>
    <property type="match status" value="1"/>
</dbReference>
<feature type="binding site" evidence="1">
    <location>
        <position position="133"/>
    </location>
    <ligand>
        <name>Zn(2+)</name>
        <dbReference type="ChEBI" id="CHEBI:29105"/>
        <note>catalytic</note>
    </ligand>
</feature>
<dbReference type="GO" id="GO:0004222">
    <property type="term" value="F:metalloendopeptidase activity"/>
    <property type="evidence" value="ECO:0007669"/>
    <property type="project" value="UniProtKB-UniRule"/>
</dbReference>
<reference evidence="4" key="3">
    <citation type="submission" date="2015-06" db="UniProtKB">
        <authorList>
            <consortium name="EnsemblMetazoa"/>
        </authorList>
    </citation>
    <scope>IDENTIFICATION</scope>
</reference>
<dbReference type="AlphaFoldDB" id="X1Z4F1"/>
<feature type="active site" evidence="1">
    <location>
        <position position="124"/>
    </location>
</feature>
<protein>
    <recommendedName>
        <fullName evidence="2">Metalloendopeptidase</fullName>
        <ecNumber evidence="2">3.4.24.-</ecNumber>
    </recommendedName>
</protein>
<keyword evidence="1 2" id="KW-0645">Protease</keyword>
<evidence type="ECO:0000259" key="3">
    <source>
        <dbReference type="PROSITE" id="PS51864"/>
    </source>
</evidence>
<dbReference type="SUPFAM" id="SSF55486">
    <property type="entry name" value="Metalloproteases ('zincins'), catalytic domain"/>
    <property type="match status" value="1"/>
</dbReference>
<feature type="binding site" evidence="1">
    <location>
        <position position="123"/>
    </location>
    <ligand>
        <name>Zn(2+)</name>
        <dbReference type="ChEBI" id="CHEBI:29105"/>
        <note>catalytic</note>
    </ligand>
</feature>
<dbReference type="HOGENOM" id="CLU_017286_4_0_1"/>
<dbReference type="OrthoDB" id="291007at2759"/>
<feature type="binding site" evidence="1">
    <location>
        <position position="127"/>
    </location>
    <ligand>
        <name>Zn(2+)</name>
        <dbReference type="ChEBI" id="CHEBI:29105"/>
        <note>catalytic</note>
    </ligand>
</feature>
<comment type="caution">
    <text evidence="1">Lacks conserved residue(s) required for the propagation of feature annotation.</text>
</comment>
<dbReference type="OMA" id="RRNADPC"/>
<name>X1Z4F1_CAPTE</name>
<dbReference type="EnsemblMetazoa" id="CapteT145964">
    <property type="protein sequence ID" value="CapteP145964"/>
    <property type="gene ID" value="CapteG145964"/>
</dbReference>
<dbReference type="InterPro" id="IPR001506">
    <property type="entry name" value="Peptidase_M12A"/>
</dbReference>
<keyword evidence="1 2" id="KW-0862">Zinc</keyword>
<keyword evidence="1 2" id="KW-0482">Metalloprotease</keyword>
<dbReference type="Pfam" id="PF01400">
    <property type="entry name" value="Astacin"/>
    <property type="match status" value="1"/>
</dbReference>
<accession>X1Z4F1</accession>
<dbReference type="InterPro" id="IPR024079">
    <property type="entry name" value="MetalloPept_cat_dom_sf"/>
</dbReference>
<evidence type="ECO:0000313" key="4">
    <source>
        <dbReference type="EnsemblMetazoa" id="CapteP145964"/>
    </source>
</evidence>
<feature type="domain" description="Peptidase M12A" evidence="3">
    <location>
        <begin position="31"/>
        <end position="200"/>
    </location>
</feature>
<dbReference type="PRINTS" id="PR00480">
    <property type="entry name" value="ASTACIN"/>
</dbReference>